<dbReference type="EMBL" id="BLLF01003864">
    <property type="protein sequence ID" value="GFH28410.1"/>
    <property type="molecule type" value="Genomic_DNA"/>
</dbReference>
<reference evidence="1 2" key="1">
    <citation type="submission" date="2020-02" db="EMBL/GenBank/DDBJ databases">
        <title>Draft genome sequence of Haematococcus lacustris strain NIES-144.</title>
        <authorList>
            <person name="Morimoto D."/>
            <person name="Nakagawa S."/>
            <person name="Yoshida T."/>
            <person name="Sawayama S."/>
        </authorList>
    </citation>
    <scope>NUCLEOTIDE SEQUENCE [LARGE SCALE GENOMIC DNA]</scope>
    <source>
        <strain evidence="1 2">NIES-144</strain>
    </source>
</reference>
<evidence type="ECO:0000313" key="2">
    <source>
        <dbReference type="Proteomes" id="UP000485058"/>
    </source>
</evidence>
<gene>
    <name evidence="1" type="ORF">HaLaN_26893</name>
</gene>
<proteinExistence type="predicted"/>
<dbReference type="Proteomes" id="UP000485058">
    <property type="component" value="Unassembled WGS sequence"/>
</dbReference>
<dbReference type="AlphaFoldDB" id="A0A6A0A742"/>
<evidence type="ECO:0000313" key="1">
    <source>
        <dbReference type="EMBL" id="GFH28410.1"/>
    </source>
</evidence>
<name>A0A6A0A742_HAELA</name>
<keyword evidence="2" id="KW-1185">Reference proteome</keyword>
<organism evidence="1 2">
    <name type="scientific">Haematococcus lacustris</name>
    <name type="common">Green alga</name>
    <name type="synonym">Haematococcus pluvialis</name>
    <dbReference type="NCBI Taxonomy" id="44745"/>
    <lineage>
        <taxon>Eukaryota</taxon>
        <taxon>Viridiplantae</taxon>
        <taxon>Chlorophyta</taxon>
        <taxon>core chlorophytes</taxon>
        <taxon>Chlorophyceae</taxon>
        <taxon>CS clade</taxon>
        <taxon>Chlamydomonadales</taxon>
        <taxon>Haematococcaceae</taxon>
        <taxon>Haematococcus</taxon>
    </lineage>
</organism>
<sequence length="117" mass="12823">MPARGPPDWLQGVKTVAQYEPANTIERQRLINAGGLQKEFFLDTKLNLLLFALPVAIISKNVGWGDGPTFVLSMLALCPLAEGRKAACKDDISNNDGVSRENERCIEAVQFQPHGTE</sequence>
<protein>
    <submittedName>
        <fullName evidence="1">Uncharacterized protein</fullName>
    </submittedName>
</protein>
<comment type="caution">
    <text evidence="1">The sequence shown here is derived from an EMBL/GenBank/DDBJ whole genome shotgun (WGS) entry which is preliminary data.</text>
</comment>
<accession>A0A6A0A742</accession>